<keyword evidence="9" id="KW-1185">Reference proteome</keyword>
<feature type="domain" description="Myb-like" evidence="5">
    <location>
        <begin position="207"/>
        <end position="252"/>
    </location>
</feature>
<feature type="domain" description="SANT" evidence="6">
    <location>
        <begin position="256"/>
        <end position="307"/>
    </location>
</feature>
<gene>
    <name evidence="8" type="ORF">AGERDE_LOCUS7273</name>
</gene>
<keyword evidence="1" id="KW-0805">Transcription regulation</keyword>
<feature type="domain" description="Myb-like" evidence="5">
    <location>
        <begin position="306"/>
        <end position="356"/>
    </location>
</feature>
<evidence type="ECO:0000259" key="5">
    <source>
        <dbReference type="PROSITE" id="PS50090"/>
    </source>
</evidence>
<evidence type="ECO:0000313" key="8">
    <source>
        <dbReference type="EMBL" id="CAG8563569.1"/>
    </source>
</evidence>
<dbReference type="InterPro" id="IPR017884">
    <property type="entry name" value="SANT_dom"/>
</dbReference>
<accession>A0A9N9FXT0</accession>
<reference evidence="8" key="1">
    <citation type="submission" date="2021-06" db="EMBL/GenBank/DDBJ databases">
        <authorList>
            <person name="Kallberg Y."/>
            <person name="Tangrot J."/>
            <person name="Rosling A."/>
        </authorList>
    </citation>
    <scope>NUCLEOTIDE SEQUENCE</scope>
    <source>
        <strain evidence="8">MT106</strain>
    </source>
</reference>
<dbReference type="PANTHER" id="PTHR46621:SF1">
    <property type="entry name" value="SNRNA-ACTIVATING PROTEIN COMPLEX SUBUNIT 4"/>
    <property type="match status" value="1"/>
</dbReference>
<dbReference type="CDD" id="cd00167">
    <property type="entry name" value="SANT"/>
    <property type="match status" value="5"/>
</dbReference>
<dbReference type="InterPro" id="IPR009057">
    <property type="entry name" value="Homeodomain-like_sf"/>
</dbReference>
<dbReference type="GO" id="GO:0001006">
    <property type="term" value="F:RNA polymerase III type 3 promoter sequence-specific DNA binding"/>
    <property type="evidence" value="ECO:0007669"/>
    <property type="project" value="TreeGrafter"/>
</dbReference>
<proteinExistence type="predicted"/>
<keyword evidence="4" id="KW-0539">Nucleus</keyword>
<name>A0A9N9FXT0_9GLOM</name>
<dbReference type="PROSITE" id="PS51294">
    <property type="entry name" value="HTH_MYB"/>
    <property type="match status" value="4"/>
</dbReference>
<feature type="domain" description="HTH myb-type" evidence="7">
    <location>
        <begin position="159"/>
        <end position="201"/>
    </location>
</feature>
<keyword evidence="2" id="KW-0238">DNA-binding</keyword>
<dbReference type="PROSITE" id="PS50090">
    <property type="entry name" value="MYB_LIKE"/>
    <property type="match status" value="5"/>
</dbReference>
<feature type="domain" description="HTH myb-type" evidence="7">
    <location>
        <begin position="203"/>
        <end position="256"/>
    </location>
</feature>
<dbReference type="OrthoDB" id="2143914at2759"/>
<dbReference type="EMBL" id="CAJVPL010001296">
    <property type="protein sequence ID" value="CAG8563569.1"/>
    <property type="molecule type" value="Genomic_DNA"/>
</dbReference>
<evidence type="ECO:0000259" key="7">
    <source>
        <dbReference type="PROSITE" id="PS51294"/>
    </source>
</evidence>
<sequence length="357" mass="41690">MTRIISSNPLLGLSSKQKVASFSWLNLRNLLGKNNANKAEIKSISNTATNRTATSIIDDKKETSPVKFAENDKETSVEFAEPSHENEKEIKDQKAKKRTFHKWTTRDQEKLEQAMKIYGKDWEKISKHYFDSKRSPPSIYEKYCKNLKESKAVNSKYMKWTSEEDRTLEKAVATLGEGNWQEIAKEFLPSKSGPQILNRWKIISSKKRGNWTPEEDKALREFVKTHGFKWSLASEVFKRPHVRIFERWDRYVAPGLKSGPWSKEELEILKDAVEKFGTDWDQIKKALPHRSLYFIKQKYRNSPSVRTEFNKGPWSLNEELTLVEAVNKYGRRWNDVSNMIGTRSPDQCCCYYSKTKL</sequence>
<dbReference type="Pfam" id="PF13921">
    <property type="entry name" value="Myb_DNA-bind_6"/>
    <property type="match status" value="1"/>
</dbReference>
<feature type="domain" description="Myb-like" evidence="5">
    <location>
        <begin position="152"/>
        <end position="204"/>
    </location>
</feature>
<dbReference type="InterPro" id="IPR051575">
    <property type="entry name" value="Myb-like_DNA-bd"/>
</dbReference>
<feature type="domain" description="Myb-like" evidence="5">
    <location>
        <begin position="253"/>
        <end position="303"/>
    </location>
</feature>
<evidence type="ECO:0000256" key="1">
    <source>
        <dbReference type="ARBA" id="ARBA00023015"/>
    </source>
</evidence>
<comment type="caution">
    <text evidence="8">The sequence shown here is derived from an EMBL/GenBank/DDBJ whole genome shotgun (WGS) entry which is preliminary data.</text>
</comment>
<dbReference type="SMART" id="SM00717">
    <property type="entry name" value="SANT"/>
    <property type="match status" value="5"/>
</dbReference>
<dbReference type="InterPro" id="IPR001005">
    <property type="entry name" value="SANT/Myb"/>
</dbReference>
<feature type="domain" description="HTH myb-type" evidence="7">
    <location>
        <begin position="257"/>
        <end position="305"/>
    </location>
</feature>
<dbReference type="GO" id="GO:0000978">
    <property type="term" value="F:RNA polymerase II cis-regulatory region sequence-specific DNA binding"/>
    <property type="evidence" value="ECO:0007669"/>
    <property type="project" value="TreeGrafter"/>
</dbReference>
<protein>
    <submittedName>
        <fullName evidence="8">1924_t:CDS:1</fullName>
    </submittedName>
</protein>
<dbReference type="PROSITE" id="PS51293">
    <property type="entry name" value="SANT"/>
    <property type="match status" value="3"/>
</dbReference>
<dbReference type="Gene3D" id="1.10.10.60">
    <property type="entry name" value="Homeodomain-like"/>
    <property type="match status" value="5"/>
</dbReference>
<dbReference type="GO" id="GO:0042796">
    <property type="term" value="P:snRNA transcription by RNA polymerase III"/>
    <property type="evidence" value="ECO:0007669"/>
    <property type="project" value="TreeGrafter"/>
</dbReference>
<dbReference type="PANTHER" id="PTHR46621">
    <property type="entry name" value="SNRNA-ACTIVATING PROTEIN COMPLEX SUBUNIT 4"/>
    <property type="match status" value="1"/>
</dbReference>
<keyword evidence="3" id="KW-0804">Transcription</keyword>
<dbReference type="GO" id="GO:0042795">
    <property type="term" value="P:snRNA transcription by RNA polymerase II"/>
    <property type="evidence" value="ECO:0007669"/>
    <property type="project" value="TreeGrafter"/>
</dbReference>
<dbReference type="InterPro" id="IPR017930">
    <property type="entry name" value="Myb_dom"/>
</dbReference>
<dbReference type="Proteomes" id="UP000789831">
    <property type="component" value="Unassembled WGS sequence"/>
</dbReference>
<dbReference type="SUPFAM" id="SSF46689">
    <property type="entry name" value="Homeodomain-like"/>
    <property type="match status" value="4"/>
</dbReference>
<feature type="domain" description="HTH myb-type" evidence="7">
    <location>
        <begin position="306"/>
        <end position="357"/>
    </location>
</feature>
<evidence type="ECO:0000313" key="9">
    <source>
        <dbReference type="Proteomes" id="UP000789831"/>
    </source>
</evidence>
<organism evidence="8 9">
    <name type="scientific">Ambispora gerdemannii</name>
    <dbReference type="NCBI Taxonomy" id="144530"/>
    <lineage>
        <taxon>Eukaryota</taxon>
        <taxon>Fungi</taxon>
        <taxon>Fungi incertae sedis</taxon>
        <taxon>Mucoromycota</taxon>
        <taxon>Glomeromycotina</taxon>
        <taxon>Glomeromycetes</taxon>
        <taxon>Archaeosporales</taxon>
        <taxon>Ambisporaceae</taxon>
        <taxon>Ambispora</taxon>
    </lineage>
</organism>
<evidence type="ECO:0000256" key="2">
    <source>
        <dbReference type="ARBA" id="ARBA00023125"/>
    </source>
</evidence>
<dbReference type="Pfam" id="PF00249">
    <property type="entry name" value="Myb_DNA-binding"/>
    <property type="match status" value="3"/>
</dbReference>
<feature type="domain" description="SANT" evidence="6">
    <location>
        <begin position="102"/>
        <end position="151"/>
    </location>
</feature>
<evidence type="ECO:0000256" key="4">
    <source>
        <dbReference type="ARBA" id="ARBA00023242"/>
    </source>
</evidence>
<feature type="domain" description="SANT" evidence="6">
    <location>
        <begin position="314"/>
        <end position="357"/>
    </location>
</feature>
<dbReference type="GO" id="GO:0019185">
    <property type="term" value="C:snRNA-activating protein complex"/>
    <property type="evidence" value="ECO:0007669"/>
    <property type="project" value="TreeGrafter"/>
</dbReference>
<dbReference type="AlphaFoldDB" id="A0A9N9FXT0"/>
<feature type="domain" description="Myb-like" evidence="5">
    <location>
        <begin position="102"/>
        <end position="147"/>
    </location>
</feature>
<evidence type="ECO:0000259" key="6">
    <source>
        <dbReference type="PROSITE" id="PS51293"/>
    </source>
</evidence>
<evidence type="ECO:0000256" key="3">
    <source>
        <dbReference type="ARBA" id="ARBA00023163"/>
    </source>
</evidence>